<comment type="caution">
    <text evidence="8">The sequence shown here is derived from an EMBL/GenBank/DDBJ whole genome shotgun (WGS) entry which is preliminary data.</text>
</comment>
<dbReference type="FunFam" id="2.40.10.10:FF:000036">
    <property type="entry name" value="Trypsin beta"/>
    <property type="match status" value="1"/>
</dbReference>
<keyword evidence="2" id="KW-0645">Protease</keyword>
<dbReference type="GO" id="GO:0004252">
    <property type="term" value="F:serine-type endopeptidase activity"/>
    <property type="evidence" value="ECO:0007669"/>
    <property type="project" value="InterPro"/>
</dbReference>
<dbReference type="InterPro" id="IPR043504">
    <property type="entry name" value="Peptidase_S1_PA_chymotrypsin"/>
</dbReference>
<organism evidence="8 9">
    <name type="scientific">Aromia moschata</name>
    <dbReference type="NCBI Taxonomy" id="1265417"/>
    <lineage>
        <taxon>Eukaryota</taxon>
        <taxon>Metazoa</taxon>
        <taxon>Ecdysozoa</taxon>
        <taxon>Arthropoda</taxon>
        <taxon>Hexapoda</taxon>
        <taxon>Insecta</taxon>
        <taxon>Pterygota</taxon>
        <taxon>Neoptera</taxon>
        <taxon>Endopterygota</taxon>
        <taxon>Coleoptera</taxon>
        <taxon>Polyphaga</taxon>
        <taxon>Cucujiformia</taxon>
        <taxon>Chrysomeloidea</taxon>
        <taxon>Cerambycidae</taxon>
        <taxon>Cerambycinae</taxon>
        <taxon>Callichromatini</taxon>
        <taxon>Aromia</taxon>
    </lineage>
</organism>
<dbReference type="SUPFAM" id="SSF50494">
    <property type="entry name" value="Trypsin-like serine proteases"/>
    <property type="match status" value="1"/>
</dbReference>
<dbReference type="PANTHER" id="PTHR24276">
    <property type="entry name" value="POLYSERASE-RELATED"/>
    <property type="match status" value="1"/>
</dbReference>
<dbReference type="SMART" id="SM00020">
    <property type="entry name" value="Tryp_SPc"/>
    <property type="match status" value="1"/>
</dbReference>
<feature type="transmembrane region" description="Helical" evidence="6">
    <location>
        <begin position="200"/>
        <end position="220"/>
    </location>
</feature>
<dbReference type="PROSITE" id="PS00135">
    <property type="entry name" value="TRYPSIN_SER"/>
    <property type="match status" value="1"/>
</dbReference>
<name>A0AAV8YTJ5_9CUCU</name>
<proteinExistence type="predicted"/>
<dbReference type="Gene3D" id="2.40.10.10">
    <property type="entry name" value="Trypsin-like serine proteases"/>
    <property type="match status" value="2"/>
</dbReference>
<reference evidence="8" key="1">
    <citation type="journal article" date="2023" name="Insect Mol. Biol.">
        <title>Genome sequencing provides insights into the evolution of gene families encoding plant cell wall-degrading enzymes in longhorned beetles.</title>
        <authorList>
            <person name="Shin N.R."/>
            <person name="Okamura Y."/>
            <person name="Kirsch R."/>
            <person name="Pauchet Y."/>
        </authorList>
    </citation>
    <scope>NUCLEOTIDE SEQUENCE</scope>
    <source>
        <strain evidence="8">AMC_N1</strain>
    </source>
</reference>
<dbReference type="InterPro" id="IPR009003">
    <property type="entry name" value="Peptidase_S1_PA"/>
</dbReference>
<dbReference type="PROSITE" id="PS50240">
    <property type="entry name" value="TRYPSIN_DOM"/>
    <property type="match status" value="1"/>
</dbReference>
<feature type="domain" description="Peptidase S1" evidence="7">
    <location>
        <begin position="25"/>
        <end position="193"/>
    </location>
</feature>
<dbReference type="Proteomes" id="UP001162162">
    <property type="component" value="Unassembled WGS sequence"/>
</dbReference>
<evidence type="ECO:0000256" key="2">
    <source>
        <dbReference type="ARBA" id="ARBA00022670"/>
    </source>
</evidence>
<dbReference type="InterPro" id="IPR001254">
    <property type="entry name" value="Trypsin_dom"/>
</dbReference>
<keyword evidence="9" id="KW-1185">Reference proteome</keyword>
<evidence type="ECO:0000256" key="3">
    <source>
        <dbReference type="ARBA" id="ARBA00022801"/>
    </source>
</evidence>
<evidence type="ECO:0000256" key="5">
    <source>
        <dbReference type="ARBA" id="ARBA00023157"/>
    </source>
</evidence>
<dbReference type="GO" id="GO:0006508">
    <property type="term" value="P:proteolysis"/>
    <property type="evidence" value="ECO:0007669"/>
    <property type="project" value="UniProtKB-KW"/>
</dbReference>
<keyword evidence="4" id="KW-0720">Serine protease</keyword>
<dbReference type="CDD" id="cd00190">
    <property type="entry name" value="Tryp_SPc"/>
    <property type="match status" value="1"/>
</dbReference>
<keyword evidence="6" id="KW-0472">Membrane</keyword>
<accession>A0AAV8YTJ5</accession>
<dbReference type="Pfam" id="PF00089">
    <property type="entry name" value="Trypsin"/>
    <property type="match status" value="1"/>
</dbReference>
<dbReference type="GO" id="GO:0005576">
    <property type="term" value="C:extracellular region"/>
    <property type="evidence" value="ECO:0007669"/>
    <property type="project" value="UniProtKB-SubCell"/>
</dbReference>
<evidence type="ECO:0000256" key="6">
    <source>
        <dbReference type="SAM" id="Phobius"/>
    </source>
</evidence>
<evidence type="ECO:0000256" key="4">
    <source>
        <dbReference type="ARBA" id="ARBA00022825"/>
    </source>
</evidence>
<dbReference type="InterPro" id="IPR033116">
    <property type="entry name" value="TRYPSIN_SER"/>
</dbReference>
<keyword evidence="6" id="KW-0812">Transmembrane</keyword>
<dbReference type="InterPro" id="IPR050430">
    <property type="entry name" value="Peptidase_S1"/>
</dbReference>
<protein>
    <recommendedName>
        <fullName evidence="7">Peptidase S1 domain-containing protein</fullName>
    </recommendedName>
</protein>
<sequence length="252" mass="27317">MAFNHVPQRVKIGCGIPCTPWCSWGAHNLSTTESSRIVLNSTVHIYHEEWNETTLQNDIGLIGLPENVTLNEYIGTVNLARGSETYANEIGIILGWGLTETGGVSSTLRHVNVTVQTNQECSNYYGSTIIDTHICTSGSGIVGSCGGDSGGPLIVDGVQVGIVSFGTGDCTLGYPSVFARINSYSDWLAQYVSDCPNLQYSFFVLAAACLLQLLVSLSCFRNVVYMNARKEPVILKIIPKYFVYSTCALCFS</sequence>
<evidence type="ECO:0000256" key="1">
    <source>
        <dbReference type="ARBA" id="ARBA00004239"/>
    </source>
</evidence>
<evidence type="ECO:0000313" key="8">
    <source>
        <dbReference type="EMBL" id="KAJ8954191.1"/>
    </source>
</evidence>
<keyword evidence="5" id="KW-1015">Disulfide bond</keyword>
<dbReference type="PANTHER" id="PTHR24276:SF98">
    <property type="entry name" value="FI18310P1-RELATED"/>
    <property type="match status" value="1"/>
</dbReference>
<evidence type="ECO:0000259" key="7">
    <source>
        <dbReference type="PROSITE" id="PS50240"/>
    </source>
</evidence>
<gene>
    <name evidence="8" type="ORF">NQ318_005786</name>
</gene>
<evidence type="ECO:0000313" key="9">
    <source>
        <dbReference type="Proteomes" id="UP001162162"/>
    </source>
</evidence>
<keyword evidence="6" id="KW-1133">Transmembrane helix</keyword>
<comment type="subcellular location">
    <subcellularLocation>
        <location evidence="1">Secreted</location>
        <location evidence="1">Extracellular space</location>
    </subcellularLocation>
</comment>
<dbReference type="AlphaFoldDB" id="A0AAV8YTJ5"/>
<keyword evidence="3" id="KW-0378">Hydrolase</keyword>
<dbReference type="EMBL" id="JAPWTK010000050">
    <property type="protein sequence ID" value="KAJ8954191.1"/>
    <property type="molecule type" value="Genomic_DNA"/>
</dbReference>